<organism evidence="2 3">
    <name type="scientific">Microlunatus panaciterrae</name>
    <dbReference type="NCBI Taxonomy" id="400768"/>
    <lineage>
        <taxon>Bacteria</taxon>
        <taxon>Bacillati</taxon>
        <taxon>Actinomycetota</taxon>
        <taxon>Actinomycetes</taxon>
        <taxon>Propionibacteriales</taxon>
        <taxon>Propionibacteriaceae</taxon>
        <taxon>Microlunatus</taxon>
    </lineage>
</organism>
<keyword evidence="1" id="KW-0472">Membrane</keyword>
<reference evidence="2 3" key="1">
    <citation type="submission" date="2021-01" db="EMBL/GenBank/DDBJ databases">
        <title>Sequencing the genomes of 1000 actinobacteria strains.</title>
        <authorList>
            <person name="Klenk H.-P."/>
        </authorList>
    </citation>
    <scope>NUCLEOTIDE SEQUENCE [LARGE SCALE GENOMIC DNA]</scope>
    <source>
        <strain evidence="2 3">DSM 18662</strain>
    </source>
</reference>
<keyword evidence="3" id="KW-1185">Reference proteome</keyword>
<dbReference type="Proteomes" id="UP000704762">
    <property type="component" value="Unassembled WGS sequence"/>
</dbReference>
<feature type="transmembrane region" description="Helical" evidence="1">
    <location>
        <begin position="134"/>
        <end position="156"/>
    </location>
</feature>
<dbReference type="EMBL" id="JAFBCF010000001">
    <property type="protein sequence ID" value="MBM7799413.1"/>
    <property type="molecule type" value="Genomic_DNA"/>
</dbReference>
<keyword evidence="1" id="KW-1133">Transmembrane helix</keyword>
<dbReference type="Gene3D" id="2.60.40.2700">
    <property type="match status" value="1"/>
</dbReference>
<dbReference type="RefSeq" id="WP_204918156.1">
    <property type="nucleotide sequence ID" value="NZ_BAAAQP010000003.1"/>
</dbReference>
<comment type="caution">
    <text evidence="2">The sequence shown here is derived from an EMBL/GenBank/DDBJ whole genome shotgun (WGS) entry which is preliminary data.</text>
</comment>
<evidence type="ECO:0000313" key="2">
    <source>
        <dbReference type="EMBL" id="MBM7799413.1"/>
    </source>
</evidence>
<evidence type="ECO:0000256" key="1">
    <source>
        <dbReference type="SAM" id="Phobius"/>
    </source>
</evidence>
<keyword evidence="1" id="KW-0812">Transmembrane</keyword>
<protein>
    <submittedName>
        <fullName evidence="2">Methionine-rich copper-binding protein CopC</fullName>
    </submittedName>
</protein>
<sequence>MTTPVPSAAGAPGSATPFAVTAPAQLELAADRTGTTTFTVTNLTGRPVTARFRARGGAGADDSWFAVAGASEVPMSLGGTLTTNVTVTVPPSAPAGQHTLQLEVIAEDDTESVSGQTVSFTVGPAPAPARRPRWLLWVVIAAVVLLLAGFAAWFLLLRGPAAPVSSSPPTISGTAQEGQVLTADQGLWEGTDLRLAMQWQRCDPSHRCTDVAAATGLTYTPVAADVGQLVQVRVTASNPAGDETAATSDPVGPVTAAVTPPPQPTDLCVSGFVWRQARAEDHVCVTPETRAQTWADNAAAPGRWVVGAYGVHTCIQGFVWREAFVGDDVCVTGAVRTQAAQDNALAASRVQPPGG</sequence>
<proteinExistence type="predicted"/>
<name>A0ABS2RL69_9ACTN</name>
<evidence type="ECO:0000313" key="3">
    <source>
        <dbReference type="Proteomes" id="UP000704762"/>
    </source>
</evidence>
<gene>
    <name evidence="2" type="ORF">JOE57_002334</name>
</gene>
<accession>A0ABS2RL69</accession>